<evidence type="ECO:0000313" key="1">
    <source>
        <dbReference type="EMBL" id="CAK5070830.1"/>
    </source>
</evidence>
<evidence type="ECO:0000313" key="2">
    <source>
        <dbReference type="Proteomes" id="UP001497535"/>
    </source>
</evidence>
<keyword evidence="2" id="KW-1185">Reference proteome</keyword>
<sequence length="256" mass="28441">MPRSDTGTGTGTSNPDATTSTGMPSPHGEQQTGFFGLAEIFGSHPYHNQQQPTFHEDYIPNPWPESSIPEESVSKQDEPTSQADYTPTNYESLFSPPPLTPVSFWDRQHDDSTPRFVGDDDLNQWLKVSQQVEQTSKQAEQAAPISQPDPKDKEPKRKGTKKERAQRRVKEHKYTQQQIKIEKIGNGIMGKCLICKKHGMGSDFQITDKPGVENCVDQHINSANHQAAIKSEGITSSKPQSEQQKPGISAPKEGNF</sequence>
<name>A0ACB0YZM0_MELEN</name>
<protein>
    <submittedName>
        <fullName evidence="1">Uncharacterized protein</fullName>
    </submittedName>
</protein>
<proteinExistence type="predicted"/>
<organism evidence="1 2">
    <name type="scientific">Meloidogyne enterolobii</name>
    <name type="common">Root-knot nematode worm</name>
    <name type="synonym">Meloidogyne mayaguensis</name>
    <dbReference type="NCBI Taxonomy" id="390850"/>
    <lineage>
        <taxon>Eukaryota</taxon>
        <taxon>Metazoa</taxon>
        <taxon>Ecdysozoa</taxon>
        <taxon>Nematoda</taxon>
        <taxon>Chromadorea</taxon>
        <taxon>Rhabditida</taxon>
        <taxon>Tylenchina</taxon>
        <taxon>Tylenchomorpha</taxon>
        <taxon>Tylenchoidea</taxon>
        <taxon>Meloidogynidae</taxon>
        <taxon>Meloidogyninae</taxon>
        <taxon>Meloidogyne</taxon>
    </lineage>
</organism>
<gene>
    <name evidence="1" type="ORF">MENTE1834_LOCUS18752</name>
</gene>
<reference evidence="1" key="1">
    <citation type="submission" date="2023-11" db="EMBL/GenBank/DDBJ databases">
        <authorList>
            <person name="Poullet M."/>
        </authorList>
    </citation>
    <scope>NUCLEOTIDE SEQUENCE</scope>
    <source>
        <strain evidence="1">E1834</strain>
    </source>
</reference>
<accession>A0ACB0YZM0</accession>
<dbReference type="Proteomes" id="UP001497535">
    <property type="component" value="Unassembled WGS sequence"/>
</dbReference>
<dbReference type="EMBL" id="CAVMJV010000021">
    <property type="protein sequence ID" value="CAK5070830.1"/>
    <property type="molecule type" value="Genomic_DNA"/>
</dbReference>
<comment type="caution">
    <text evidence="1">The sequence shown here is derived from an EMBL/GenBank/DDBJ whole genome shotgun (WGS) entry which is preliminary data.</text>
</comment>